<feature type="compositionally biased region" description="Pro residues" evidence="1">
    <location>
        <begin position="26"/>
        <end position="39"/>
    </location>
</feature>
<evidence type="ECO:0000256" key="1">
    <source>
        <dbReference type="SAM" id="MobiDB-lite"/>
    </source>
</evidence>
<accession>A0A5B7I3Q9</accession>
<keyword evidence="3" id="KW-1185">Reference proteome</keyword>
<protein>
    <submittedName>
        <fullName evidence="2">Uncharacterized protein</fullName>
    </submittedName>
</protein>
<organism evidence="2 3">
    <name type="scientific">Portunus trituberculatus</name>
    <name type="common">Swimming crab</name>
    <name type="synonym">Neptunus trituberculatus</name>
    <dbReference type="NCBI Taxonomy" id="210409"/>
    <lineage>
        <taxon>Eukaryota</taxon>
        <taxon>Metazoa</taxon>
        <taxon>Ecdysozoa</taxon>
        <taxon>Arthropoda</taxon>
        <taxon>Crustacea</taxon>
        <taxon>Multicrustacea</taxon>
        <taxon>Malacostraca</taxon>
        <taxon>Eumalacostraca</taxon>
        <taxon>Eucarida</taxon>
        <taxon>Decapoda</taxon>
        <taxon>Pleocyemata</taxon>
        <taxon>Brachyura</taxon>
        <taxon>Eubrachyura</taxon>
        <taxon>Portunoidea</taxon>
        <taxon>Portunidae</taxon>
        <taxon>Portuninae</taxon>
        <taxon>Portunus</taxon>
    </lineage>
</organism>
<feature type="region of interest" description="Disordered" evidence="1">
    <location>
        <begin position="70"/>
        <end position="90"/>
    </location>
</feature>
<evidence type="ECO:0000313" key="3">
    <source>
        <dbReference type="Proteomes" id="UP000324222"/>
    </source>
</evidence>
<reference evidence="2 3" key="1">
    <citation type="submission" date="2019-05" db="EMBL/GenBank/DDBJ databases">
        <title>Another draft genome of Portunus trituberculatus and its Hox gene families provides insights of decapod evolution.</title>
        <authorList>
            <person name="Jeong J.-H."/>
            <person name="Song I."/>
            <person name="Kim S."/>
            <person name="Choi T."/>
            <person name="Kim D."/>
            <person name="Ryu S."/>
            <person name="Kim W."/>
        </authorList>
    </citation>
    <scope>NUCLEOTIDE SEQUENCE [LARGE SCALE GENOMIC DNA]</scope>
    <source>
        <tissue evidence="2">Muscle</tissue>
    </source>
</reference>
<sequence>MAPCEWWSKIQLSGAAVVSCDTFPPSHHPPPFTTSPHHPPGSLSSHLGQKYPGFTLLLTRSRGIAHHITALPQQHSPSQSQHLPQYVSDK</sequence>
<gene>
    <name evidence="2" type="ORF">E2C01_071348</name>
</gene>
<proteinExistence type="predicted"/>
<dbReference type="Proteomes" id="UP000324222">
    <property type="component" value="Unassembled WGS sequence"/>
</dbReference>
<dbReference type="EMBL" id="VSRR010044552">
    <property type="protein sequence ID" value="MPC76913.1"/>
    <property type="molecule type" value="Genomic_DNA"/>
</dbReference>
<comment type="caution">
    <text evidence="2">The sequence shown here is derived from an EMBL/GenBank/DDBJ whole genome shotgun (WGS) entry which is preliminary data.</text>
</comment>
<name>A0A5B7I3Q9_PORTR</name>
<feature type="region of interest" description="Disordered" evidence="1">
    <location>
        <begin position="23"/>
        <end position="47"/>
    </location>
</feature>
<evidence type="ECO:0000313" key="2">
    <source>
        <dbReference type="EMBL" id="MPC76913.1"/>
    </source>
</evidence>
<feature type="compositionally biased region" description="Low complexity" evidence="1">
    <location>
        <begin position="71"/>
        <end position="90"/>
    </location>
</feature>
<dbReference type="AlphaFoldDB" id="A0A5B7I3Q9"/>